<protein>
    <submittedName>
        <fullName evidence="2">Uncharacterized protein</fullName>
    </submittedName>
</protein>
<accession>A0A232M6Q0</accession>
<dbReference type="AlphaFoldDB" id="A0A232M6Q0"/>
<dbReference type="EMBL" id="NPHW01002293">
    <property type="protein sequence ID" value="OXV11787.1"/>
    <property type="molecule type" value="Genomic_DNA"/>
</dbReference>
<organism evidence="2 3">
    <name type="scientific">Elaphomyces granulatus</name>
    <dbReference type="NCBI Taxonomy" id="519963"/>
    <lineage>
        <taxon>Eukaryota</taxon>
        <taxon>Fungi</taxon>
        <taxon>Dikarya</taxon>
        <taxon>Ascomycota</taxon>
        <taxon>Pezizomycotina</taxon>
        <taxon>Eurotiomycetes</taxon>
        <taxon>Eurotiomycetidae</taxon>
        <taxon>Eurotiales</taxon>
        <taxon>Elaphomycetaceae</taxon>
        <taxon>Elaphomyces</taxon>
    </lineage>
</organism>
<reference evidence="2 3" key="1">
    <citation type="journal article" date="2015" name="Environ. Microbiol.">
        <title>Metagenome sequence of Elaphomyces granulatus from sporocarp tissue reveals Ascomycota ectomycorrhizal fingerprints of genome expansion and a Proteobacteria-rich microbiome.</title>
        <authorList>
            <person name="Quandt C.A."/>
            <person name="Kohler A."/>
            <person name="Hesse C.N."/>
            <person name="Sharpton T.J."/>
            <person name="Martin F."/>
            <person name="Spatafora J.W."/>
        </authorList>
    </citation>
    <scope>NUCLEOTIDE SEQUENCE [LARGE SCALE GENOMIC DNA]</scope>
    <source>
        <strain evidence="2 3">OSC145934</strain>
    </source>
</reference>
<evidence type="ECO:0000256" key="1">
    <source>
        <dbReference type="SAM" id="MobiDB-lite"/>
    </source>
</evidence>
<name>A0A232M6Q0_9EURO</name>
<sequence>MRFAEGGKHLPGDYVDEGKLLLFIKEEVASRPPRRGARLEAEKRRKRQASSTQEPKSSKRKKGKGPTDSPPTDDPTDGPADGATAVSRGLHSASRPQKVAMTALKTSIARGEHQRRRDEFTDRGLATIRDGYTASQIPDLTRKVWQQSLGEGC</sequence>
<evidence type="ECO:0000313" key="3">
    <source>
        <dbReference type="Proteomes" id="UP000243515"/>
    </source>
</evidence>
<gene>
    <name evidence="2" type="ORF">Egran_00452</name>
</gene>
<proteinExistence type="predicted"/>
<feature type="region of interest" description="Disordered" evidence="1">
    <location>
        <begin position="25"/>
        <end position="125"/>
    </location>
</feature>
<evidence type="ECO:0000313" key="2">
    <source>
        <dbReference type="EMBL" id="OXV11787.1"/>
    </source>
</evidence>
<dbReference type="OrthoDB" id="4325529at2759"/>
<dbReference type="Proteomes" id="UP000243515">
    <property type="component" value="Unassembled WGS sequence"/>
</dbReference>
<keyword evidence="3" id="KW-1185">Reference proteome</keyword>
<comment type="caution">
    <text evidence="2">The sequence shown here is derived from an EMBL/GenBank/DDBJ whole genome shotgun (WGS) entry which is preliminary data.</text>
</comment>
<feature type="non-terminal residue" evidence="2">
    <location>
        <position position="153"/>
    </location>
</feature>
<feature type="compositionally biased region" description="Basic and acidic residues" evidence="1">
    <location>
        <begin position="110"/>
        <end position="122"/>
    </location>
</feature>